<dbReference type="Pfam" id="PF00106">
    <property type="entry name" value="adh_short"/>
    <property type="match status" value="1"/>
</dbReference>
<accession>A0A381RBC3</accession>
<evidence type="ECO:0000256" key="1">
    <source>
        <dbReference type="ARBA" id="ARBA00006484"/>
    </source>
</evidence>
<name>A0A381RBC3_9ZZZZ</name>
<evidence type="ECO:0008006" key="4">
    <source>
        <dbReference type="Google" id="ProtNLM"/>
    </source>
</evidence>
<dbReference type="SUPFAM" id="SSF51735">
    <property type="entry name" value="NAD(P)-binding Rossmann-fold domains"/>
    <property type="match status" value="1"/>
</dbReference>
<dbReference type="PANTHER" id="PTHR42901">
    <property type="entry name" value="ALCOHOL DEHYDROGENASE"/>
    <property type="match status" value="1"/>
</dbReference>
<dbReference type="PRINTS" id="PR00080">
    <property type="entry name" value="SDRFAMILY"/>
</dbReference>
<dbReference type="CDD" id="cd05233">
    <property type="entry name" value="SDR_c"/>
    <property type="match status" value="1"/>
</dbReference>
<dbReference type="GO" id="GO:0016491">
    <property type="term" value="F:oxidoreductase activity"/>
    <property type="evidence" value="ECO:0007669"/>
    <property type="project" value="UniProtKB-KW"/>
</dbReference>
<sequence length="235" mass="26160">MKKTVVITGGSRGIGNSIAHKFVKNNYNIITCSRSKNNLSELIKQLKKINSKIKIYTIDVDLSIKNDCIKFCEFVKSKTRNIDVLVNNVGTYVPGKIIDEKEGNLEHMINTNLYSNYVVTRGLISIFLRQKKGHIFNICSIASKVAYGDGGSYSISKFAFYGMSKCLRLELKEYNVKVTSILPGATRTGSWDGTSLGDERFVNPDDISESIYSAFNTSVGGTIEEIIIRPQFGDI</sequence>
<evidence type="ECO:0000256" key="2">
    <source>
        <dbReference type="ARBA" id="ARBA00023002"/>
    </source>
</evidence>
<evidence type="ECO:0000313" key="3">
    <source>
        <dbReference type="EMBL" id="SUZ86673.1"/>
    </source>
</evidence>
<proteinExistence type="inferred from homology"/>
<dbReference type="PRINTS" id="PR00081">
    <property type="entry name" value="GDHRDH"/>
</dbReference>
<protein>
    <recommendedName>
        <fullName evidence="4">Short-chain dehydrogenase</fullName>
    </recommendedName>
</protein>
<dbReference type="AlphaFoldDB" id="A0A381RBC3"/>
<dbReference type="Gene3D" id="3.40.50.720">
    <property type="entry name" value="NAD(P)-binding Rossmann-like Domain"/>
    <property type="match status" value="1"/>
</dbReference>
<dbReference type="InterPro" id="IPR036291">
    <property type="entry name" value="NAD(P)-bd_dom_sf"/>
</dbReference>
<keyword evidence="2" id="KW-0560">Oxidoreductase</keyword>
<comment type="similarity">
    <text evidence="1">Belongs to the short-chain dehydrogenases/reductases (SDR) family.</text>
</comment>
<dbReference type="EMBL" id="UINC01001693">
    <property type="protein sequence ID" value="SUZ86673.1"/>
    <property type="molecule type" value="Genomic_DNA"/>
</dbReference>
<organism evidence="3">
    <name type="scientific">marine metagenome</name>
    <dbReference type="NCBI Taxonomy" id="408172"/>
    <lineage>
        <taxon>unclassified sequences</taxon>
        <taxon>metagenomes</taxon>
        <taxon>ecological metagenomes</taxon>
    </lineage>
</organism>
<dbReference type="PANTHER" id="PTHR42901:SF1">
    <property type="entry name" value="ALCOHOL DEHYDROGENASE"/>
    <property type="match status" value="1"/>
</dbReference>
<reference evidence="3" key="1">
    <citation type="submission" date="2018-05" db="EMBL/GenBank/DDBJ databases">
        <authorList>
            <person name="Lanie J.A."/>
            <person name="Ng W.-L."/>
            <person name="Kazmierczak K.M."/>
            <person name="Andrzejewski T.M."/>
            <person name="Davidsen T.M."/>
            <person name="Wayne K.J."/>
            <person name="Tettelin H."/>
            <person name="Glass J.I."/>
            <person name="Rusch D."/>
            <person name="Podicherti R."/>
            <person name="Tsui H.-C.T."/>
            <person name="Winkler M.E."/>
        </authorList>
    </citation>
    <scope>NUCLEOTIDE SEQUENCE</scope>
</reference>
<dbReference type="InterPro" id="IPR002347">
    <property type="entry name" value="SDR_fam"/>
</dbReference>
<gene>
    <name evidence="3" type="ORF">METZ01_LOCUS39527</name>
</gene>